<evidence type="ECO:0000313" key="1">
    <source>
        <dbReference type="EMBL" id="GGF91334.1"/>
    </source>
</evidence>
<gene>
    <name evidence="1" type="ORF">GCM10010912_40440</name>
</gene>
<name>A0A917CK42_9BACL</name>
<keyword evidence="2" id="KW-1185">Reference proteome</keyword>
<reference evidence="1" key="1">
    <citation type="journal article" date="2014" name="Int. J. Syst. Evol. Microbiol.">
        <title>Complete genome sequence of Corynebacterium casei LMG S-19264T (=DSM 44701T), isolated from a smear-ripened cheese.</title>
        <authorList>
            <consortium name="US DOE Joint Genome Institute (JGI-PGF)"/>
            <person name="Walter F."/>
            <person name="Albersmeier A."/>
            <person name="Kalinowski J."/>
            <person name="Ruckert C."/>
        </authorList>
    </citation>
    <scope>NUCLEOTIDE SEQUENCE</scope>
    <source>
        <strain evidence="1">CGMCC 1.16134</strain>
    </source>
</reference>
<comment type="caution">
    <text evidence="1">The sequence shown here is derived from an EMBL/GenBank/DDBJ whole genome shotgun (WGS) entry which is preliminary data.</text>
</comment>
<proteinExistence type="predicted"/>
<dbReference type="AlphaFoldDB" id="A0A917CK42"/>
<evidence type="ECO:0000313" key="2">
    <source>
        <dbReference type="Proteomes" id="UP000637643"/>
    </source>
</evidence>
<reference evidence="1" key="2">
    <citation type="submission" date="2020-09" db="EMBL/GenBank/DDBJ databases">
        <authorList>
            <person name="Sun Q."/>
            <person name="Zhou Y."/>
        </authorList>
    </citation>
    <scope>NUCLEOTIDE SEQUENCE</scope>
    <source>
        <strain evidence="1">CGMCC 1.16134</strain>
    </source>
</reference>
<dbReference type="EMBL" id="BMKR01000018">
    <property type="protein sequence ID" value="GGF91334.1"/>
    <property type="molecule type" value="Genomic_DNA"/>
</dbReference>
<dbReference type="RefSeq" id="WP_189028059.1">
    <property type="nucleotide sequence ID" value="NZ_BMKR01000018.1"/>
</dbReference>
<dbReference type="Proteomes" id="UP000637643">
    <property type="component" value="Unassembled WGS sequence"/>
</dbReference>
<accession>A0A917CK42</accession>
<organism evidence="1 2">
    <name type="scientific">Paenibacillus albidus</name>
    <dbReference type="NCBI Taxonomy" id="2041023"/>
    <lineage>
        <taxon>Bacteria</taxon>
        <taxon>Bacillati</taxon>
        <taxon>Bacillota</taxon>
        <taxon>Bacilli</taxon>
        <taxon>Bacillales</taxon>
        <taxon>Paenibacillaceae</taxon>
        <taxon>Paenibacillus</taxon>
    </lineage>
</organism>
<protein>
    <submittedName>
        <fullName evidence="1">Uncharacterized protein</fullName>
    </submittedName>
</protein>
<sequence length="85" mass="10080">MSNLDNDNKTLEKPKTVFETTEVISAKVYKVNPEQKEKLDRLAEERLEQTRKEAIPKIRERYEQLIKERRQLQQPKADGEGRTPQ</sequence>